<accession>A0A024X8F7</accession>
<gene>
    <name evidence="1" type="ORF">PFMC_02790</name>
</gene>
<dbReference type="EMBL" id="KI927515">
    <property type="protein sequence ID" value="ETW61370.1"/>
    <property type="molecule type" value="Genomic_DNA"/>
</dbReference>
<protein>
    <submittedName>
        <fullName evidence="1">Uncharacterized protein</fullName>
    </submittedName>
</protein>
<reference evidence="1 2" key="2">
    <citation type="submission" date="2013-02" db="EMBL/GenBank/DDBJ databases">
        <title>The Genome Sequence of Plasmodium falciparum CAMP/Malaysia.</title>
        <authorList>
            <consortium name="The Broad Institute Genome Sequencing Platform"/>
            <consortium name="The Broad Institute Genome Sequencing Center for Infectious Disease"/>
            <person name="Neafsey D."/>
            <person name="Cheeseman I."/>
            <person name="Volkman S."/>
            <person name="Adams J."/>
            <person name="Walker B."/>
            <person name="Young S.K."/>
            <person name="Zeng Q."/>
            <person name="Gargeya S."/>
            <person name="Fitzgerald M."/>
            <person name="Haas B."/>
            <person name="Abouelleil A."/>
            <person name="Alvarado L."/>
            <person name="Arachchi H.M."/>
            <person name="Berlin A.M."/>
            <person name="Chapman S.B."/>
            <person name="Dewar J."/>
            <person name="Goldberg J."/>
            <person name="Griggs A."/>
            <person name="Gujja S."/>
            <person name="Hansen M."/>
            <person name="Howarth C."/>
            <person name="Imamovic A."/>
            <person name="Larimer J."/>
            <person name="McCowan C."/>
            <person name="Murphy C."/>
            <person name="Neiman D."/>
            <person name="Pearson M."/>
            <person name="Priest M."/>
            <person name="Roberts A."/>
            <person name="Saif S."/>
            <person name="Shea T."/>
            <person name="Sisk P."/>
            <person name="Sykes S."/>
            <person name="Wortman J."/>
            <person name="Nusbaum C."/>
            <person name="Birren B."/>
        </authorList>
    </citation>
    <scope>NUCLEOTIDE SEQUENCE [LARGE SCALE GENOMIC DNA]</scope>
    <source>
        <strain evidence="1 2">CAMP/Malaysia</strain>
    </source>
</reference>
<dbReference type="AlphaFoldDB" id="A0A024X8F7"/>
<organism evidence="1 2">
    <name type="scientific">Plasmodium falciparum (isolate Camp / Malaysia)</name>
    <dbReference type="NCBI Taxonomy" id="5835"/>
    <lineage>
        <taxon>Eukaryota</taxon>
        <taxon>Sar</taxon>
        <taxon>Alveolata</taxon>
        <taxon>Apicomplexa</taxon>
        <taxon>Aconoidasida</taxon>
        <taxon>Haemosporida</taxon>
        <taxon>Plasmodiidae</taxon>
        <taxon>Plasmodium</taxon>
        <taxon>Plasmodium (Laverania)</taxon>
    </lineage>
</organism>
<dbReference type="OrthoDB" id="372052at2759"/>
<sequence>MDSLIDYINSFYKLNDMFNFLVNKILNYFNENSLNFDFHNLKLLFFFISKFEKFDSSLLENISNRLINEIEKMKTNPKLMDDEENSTNDPIEKNITNHLNHNKLKRRLNRYNKKNRYINTFNKINSKEFLILPYTIGVSMNTYFNNYLIEYINIYILSLINSRVNCDIQTFIYTLIGYKRIMVNFFILYNIFRFKEKCFQNENLLKKYKFFLNKLIYHDIQNMNQMSSNKIIKIKNHMMDNNMESEEEKNKINHNKYINVLNSEQQKHIINHLNLDQNISVQSAKEQTLDHINNTSSKDELKMNQENIFDLLIKQFHINLDKIMLINFDKNSLYQQYTSKDIYHFFMTYKKLFHKVYNYSIFLLDKHNINDMLTIYQHIKAQSVNDIIINHVFIETLYNKIILNSVPKKN</sequence>
<reference evidence="1 2" key="1">
    <citation type="submission" date="2013-02" db="EMBL/GenBank/DDBJ databases">
        <title>The Genome Annotation of Plasmodium falciparum CAMP/Malaysia.</title>
        <authorList>
            <consortium name="The Broad Institute Genome Sequencing Platform"/>
            <consortium name="The Broad Institute Genome Sequencing Center for Infectious Disease"/>
            <person name="Neafsey D."/>
            <person name="Hoffman S."/>
            <person name="Volkman S."/>
            <person name="Rosenthal P."/>
            <person name="Walker B."/>
            <person name="Young S.K."/>
            <person name="Zeng Q."/>
            <person name="Gargeya S."/>
            <person name="Fitzgerald M."/>
            <person name="Haas B."/>
            <person name="Abouelleil A."/>
            <person name="Allen A.W."/>
            <person name="Alvarado L."/>
            <person name="Arachchi H.M."/>
            <person name="Berlin A.M."/>
            <person name="Chapman S.B."/>
            <person name="Gainer-Dewar J."/>
            <person name="Goldberg J."/>
            <person name="Griggs A."/>
            <person name="Gujja S."/>
            <person name="Hansen M."/>
            <person name="Howarth C."/>
            <person name="Imamovic A."/>
            <person name="Ireland A."/>
            <person name="Larimer J."/>
            <person name="McCowan C."/>
            <person name="Murphy C."/>
            <person name="Pearson M."/>
            <person name="Poon T.W."/>
            <person name="Priest M."/>
            <person name="Roberts A."/>
            <person name="Saif S."/>
            <person name="Shea T."/>
            <person name="Sisk P."/>
            <person name="Sykes S."/>
            <person name="Wortman J."/>
            <person name="Nusbaum C."/>
            <person name="Birren B."/>
        </authorList>
    </citation>
    <scope>NUCLEOTIDE SEQUENCE [LARGE SCALE GENOMIC DNA]</scope>
    <source>
        <strain evidence="1 2">CAMP/Malaysia</strain>
    </source>
</reference>
<dbReference type="Proteomes" id="UP000030694">
    <property type="component" value="Unassembled WGS sequence"/>
</dbReference>
<proteinExistence type="predicted"/>
<evidence type="ECO:0000313" key="2">
    <source>
        <dbReference type="Proteomes" id="UP000030694"/>
    </source>
</evidence>
<evidence type="ECO:0000313" key="1">
    <source>
        <dbReference type="EMBL" id="ETW61370.1"/>
    </source>
</evidence>
<name>A0A024X8F7_PLAFC</name>